<name>W9QG91_9ROSA</name>
<sequence>MDLFKYLDDWAIVYYSPVKAILQERYGCRLAADNGKQLLVRYHLRKILKHPKSQDNLERI</sequence>
<protein>
    <submittedName>
        <fullName evidence="1">Uncharacterized protein</fullName>
    </submittedName>
</protein>
<accession>W9QG91</accession>
<evidence type="ECO:0000313" key="1">
    <source>
        <dbReference type="EMBL" id="EXB36790.1"/>
    </source>
</evidence>
<reference evidence="2" key="1">
    <citation type="submission" date="2013-01" db="EMBL/GenBank/DDBJ databases">
        <title>Draft Genome Sequence of a Mulberry Tree, Morus notabilis C.K. Schneid.</title>
        <authorList>
            <person name="He N."/>
            <person name="Zhao S."/>
        </authorList>
    </citation>
    <scope>NUCLEOTIDE SEQUENCE</scope>
</reference>
<dbReference type="EMBL" id="KE343594">
    <property type="protein sequence ID" value="EXB36790.1"/>
    <property type="molecule type" value="Genomic_DNA"/>
</dbReference>
<organism evidence="1 2">
    <name type="scientific">Morus notabilis</name>
    <dbReference type="NCBI Taxonomy" id="981085"/>
    <lineage>
        <taxon>Eukaryota</taxon>
        <taxon>Viridiplantae</taxon>
        <taxon>Streptophyta</taxon>
        <taxon>Embryophyta</taxon>
        <taxon>Tracheophyta</taxon>
        <taxon>Spermatophyta</taxon>
        <taxon>Magnoliopsida</taxon>
        <taxon>eudicotyledons</taxon>
        <taxon>Gunneridae</taxon>
        <taxon>Pentapetalae</taxon>
        <taxon>rosids</taxon>
        <taxon>fabids</taxon>
        <taxon>Rosales</taxon>
        <taxon>Moraceae</taxon>
        <taxon>Moreae</taxon>
        <taxon>Morus</taxon>
    </lineage>
</organism>
<dbReference type="AlphaFoldDB" id="W9QG91"/>
<dbReference type="Proteomes" id="UP000030645">
    <property type="component" value="Unassembled WGS sequence"/>
</dbReference>
<evidence type="ECO:0000313" key="2">
    <source>
        <dbReference type="Proteomes" id="UP000030645"/>
    </source>
</evidence>
<keyword evidence="2" id="KW-1185">Reference proteome</keyword>
<gene>
    <name evidence="1" type="ORF">L484_005087</name>
</gene>
<proteinExistence type="predicted"/>